<dbReference type="InterPro" id="IPR013264">
    <property type="entry name" value="DNAG_N"/>
</dbReference>
<dbReference type="NCBIfam" id="TIGR01391">
    <property type="entry name" value="dnaG"/>
    <property type="match status" value="1"/>
</dbReference>
<evidence type="ECO:0000256" key="12">
    <source>
        <dbReference type="HAMAP-Rule" id="MF_00974"/>
    </source>
</evidence>
<dbReference type="InterPro" id="IPR019475">
    <property type="entry name" value="DNA_primase_DnaB-bd"/>
</dbReference>
<evidence type="ECO:0000256" key="11">
    <source>
        <dbReference type="ARBA" id="ARBA00023163"/>
    </source>
</evidence>
<reference evidence="16" key="2">
    <citation type="journal article" date="2021" name="PeerJ">
        <title>Extensive microbial diversity within the chicken gut microbiome revealed by metagenomics and culture.</title>
        <authorList>
            <person name="Gilroy R."/>
            <person name="Ravi A."/>
            <person name="Getino M."/>
            <person name="Pursley I."/>
            <person name="Horton D.L."/>
            <person name="Alikhan N.F."/>
            <person name="Baker D."/>
            <person name="Gharbi K."/>
            <person name="Hall N."/>
            <person name="Watson M."/>
            <person name="Adriaenssens E.M."/>
            <person name="Foster-Nyarko E."/>
            <person name="Jarju S."/>
            <person name="Secka A."/>
            <person name="Antonio M."/>
            <person name="Oren A."/>
            <person name="Chaudhuri R.R."/>
            <person name="La Ragione R."/>
            <person name="Hildebrand F."/>
            <person name="Pallen M.J."/>
        </authorList>
    </citation>
    <scope>NUCLEOTIDE SEQUENCE</scope>
    <source>
        <strain evidence="16">ChiHile30-977</strain>
    </source>
</reference>
<dbReference type="FunFam" id="3.90.580.10:FF:000001">
    <property type="entry name" value="DNA primase"/>
    <property type="match status" value="1"/>
</dbReference>
<keyword evidence="8 12" id="KW-0862">Zinc</keyword>
<dbReference type="CDD" id="cd03364">
    <property type="entry name" value="TOPRIM_DnaG_primases"/>
    <property type="match status" value="1"/>
</dbReference>
<evidence type="ECO:0000256" key="1">
    <source>
        <dbReference type="ARBA" id="ARBA00022478"/>
    </source>
</evidence>
<dbReference type="Gene3D" id="3.40.1360.10">
    <property type="match status" value="1"/>
</dbReference>
<evidence type="ECO:0000256" key="9">
    <source>
        <dbReference type="ARBA" id="ARBA00022842"/>
    </source>
</evidence>
<name>A0A9D0YXV1_9FIRM</name>
<keyword evidence="7 12" id="KW-0863">Zinc-finger</keyword>
<feature type="domain" description="Toprim" evidence="15">
    <location>
        <begin position="248"/>
        <end position="331"/>
    </location>
</feature>
<proteinExistence type="inferred from homology"/>
<keyword evidence="4 12" id="KW-0548">Nucleotidyltransferase</keyword>
<comment type="similarity">
    <text evidence="12 13">Belongs to the DnaG primase family.</text>
</comment>
<dbReference type="Pfam" id="PF10410">
    <property type="entry name" value="DnaB_bind"/>
    <property type="match status" value="1"/>
</dbReference>
<dbReference type="InterPro" id="IPR037068">
    <property type="entry name" value="DNA_primase_core_N_sf"/>
</dbReference>
<dbReference type="InterPro" id="IPR002694">
    <property type="entry name" value="Znf_CHC2"/>
</dbReference>
<dbReference type="SMART" id="SM00493">
    <property type="entry name" value="TOPRIM"/>
    <property type="match status" value="1"/>
</dbReference>
<dbReference type="InterPro" id="IPR034151">
    <property type="entry name" value="TOPRIM_DnaG_bac"/>
</dbReference>
<keyword evidence="1 12" id="KW-0240">DNA-directed RNA polymerase</keyword>
<evidence type="ECO:0000256" key="2">
    <source>
        <dbReference type="ARBA" id="ARBA00022515"/>
    </source>
</evidence>
<dbReference type="SUPFAM" id="SSF56731">
    <property type="entry name" value="DNA primase core"/>
    <property type="match status" value="1"/>
</dbReference>
<comment type="function">
    <text evidence="12 13">RNA polymerase that catalyzes the synthesis of short RNA molecules used as primers for DNA polymerase during DNA replication.</text>
</comment>
<evidence type="ECO:0000259" key="15">
    <source>
        <dbReference type="PROSITE" id="PS50880"/>
    </source>
</evidence>
<evidence type="ECO:0000256" key="13">
    <source>
        <dbReference type="PIRNR" id="PIRNR002811"/>
    </source>
</evidence>
<comment type="catalytic activity">
    <reaction evidence="12">
        <text>ssDNA + n NTP = ssDNA/pppN(pN)n-1 hybrid + (n-1) diphosphate.</text>
        <dbReference type="EC" id="2.7.7.101"/>
    </reaction>
</comment>
<dbReference type="GO" id="GO:0003899">
    <property type="term" value="F:DNA-directed RNA polymerase activity"/>
    <property type="evidence" value="ECO:0007669"/>
    <property type="project" value="UniProtKB-UniRule"/>
</dbReference>
<dbReference type="InterPro" id="IPR030846">
    <property type="entry name" value="DnaG_bac"/>
</dbReference>
<evidence type="ECO:0000256" key="7">
    <source>
        <dbReference type="ARBA" id="ARBA00022771"/>
    </source>
</evidence>
<dbReference type="Pfam" id="PF13155">
    <property type="entry name" value="Toprim_2"/>
    <property type="match status" value="1"/>
</dbReference>
<comment type="caution">
    <text evidence="16">The sequence shown here is derived from an EMBL/GenBank/DDBJ whole genome shotgun (WGS) entry which is preliminary data.</text>
</comment>
<accession>A0A9D0YXV1</accession>
<dbReference type="EC" id="2.7.7.101" evidence="12"/>
<feature type="zinc finger region" description="CHC2-type" evidence="12 14">
    <location>
        <begin position="31"/>
        <end position="55"/>
    </location>
</feature>
<dbReference type="PROSITE" id="PS50880">
    <property type="entry name" value="TOPRIM"/>
    <property type="match status" value="1"/>
</dbReference>
<dbReference type="HAMAP" id="MF_00974">
    <property type="entry name" value="DNA_primase_DnaG"/>
    <property type="match status" value="1"/>
</dbReference>
<dbReference type="GO" id="GO:0000428">
    <property type="term" value="C:DNA-directed RNA polymerase complex"/>
    <property type="evidence" value="ECO:0007669"/>
    <property type="project" value="UniProtKB-KW"/>
</dbReference>
<evidence type="ECO:0000256" key="8">
    <source>
        <dbReference type="ARBA" id="ARBA00022833"/>
    </source>
</evidence>
<keyword evidence="9" id="KW-0460">Magnesium</keyword>
<keyword evidence="6 12" id="KW-0479">Metal-binding</keyword>
<dbReference type="Gene3D" id="3.90.980.10">
    <property type="entry name" value="DNA primase, catalytic core, N-terminal domain"/>
    <property type="match status" value="1"/>
</dbReference>
<evidence type="ECO:0000256" key="6">
    <source>
        <dbReference type="ARBA" id="ARBA00022723"/>
    </source>
</evidence>
<evidence type="ECO:0000256" key="3">
    <source>
        <dbReference type="ARBA" id="ARBA00022679"/>
    </source>
</evidence>
<dbReference type="SMART" id="SM00400">
    <property type="entry name" value="ZnF_CHCC"/>
    <property type="match status" value="1"/>
</dbReference>
<dbReference type="PANTHER" id="PTHR30313">
    <property type="entry name" value="DNA PRIMASE"/>
    <property type="match status" value="1"/>
</dbReference>
<evidence type="ECO:0000313" key="17">
    <source>
        <dbReference type="Proteomes" id="UP000886819"/>
    </source>
</evidence>
<dbReference type="InterPro" id="IPR006295">
    <property type="entry name" value="DNA_primase_DnaG"/>
</dbReference>
<dbReference type="GO" id="GO:0003677">
    <property type="term" value="F:DNA binding"/>
    <property type="evidence" value="ECO:0007669"/>
    <property type="project" value="UniProtKB-KW"/>
</dbReference>
<comment type="cofactor">
    <cofactor evidence="12 13 14">
        <name>Zn(2+)</name>
        <dbReference type="ChEBI" id="CHEBI:29105"/>
    </cofactor>
    <text evidence="12 13 14">Binds 1 zinc ion per monomer.</text>
</comment>
<organism evidence="16 17">
    <name type="scientific">Candidatus Avichristensenella intestinipullorum</name>
    <dbReference type="NCBI Taxonomy" id="2840693"/>
    <lineage>
        <taxon>Bacteria</taxon>
        <taxon>Bacillati</taxon>
        <taxon>Bacillota</taxon>
        <taxon>Clostridia</taxon>
        <taxon>Candidatus Avichristensenella</taxon>
    </lineage>
</organism>
<dbReference type="GO" id="GO:0008270">
    <property type="term" value="F:zinc ion binding"/>
    <property type="evidence" value="ECO:0007669"/>
    <property type="project" value="UniProtKB-UniRule"/>
</dbReference>
<dbReference type="GO" id="GO:1990077">
    <property type="term" value="C:primosome complex"/>
    <property type="evidence" value="ECO:0007669"/>
    <property type="project" value="UniProtKB-KW"/>
</dbReference>
<sequence length="577" mass="63896">MEELRARAEIVSVVSEYVQLRQNGRRYWGLCPFHHEKTASFSVDPDKGMYYCFGCKAGGTVIQFVMEAEHMDFGEAVRYLADKVHMPLPKQVDAAREAQERSRRETILALNRKAALWFHERLYAPEGARALAYLHGRGLDDAAIRMFGLGAAPAGWDALTRRLTEEGAEPQALVAAGLSVEKGGKRFDMFRDRVMFPIVSAHGAVLGFGGRMMGDGQPKYLNTADTPAFNKRLNVYAANLLRKSRGLRRVLLVEGYMDVVSLTRHGVEGAAATLGTALTPDQARLLKRYAPEVWVAYDGDDAGQNAILKALDVLASLDIPARVLVIPDGMDPDEFIRARGREAFEAIAPLSAPLYRMQRARSGLDLSTEDGRAQYAIACAAILRGVRQPVEVENLLKRLMVETGYSRDVLVRQMGAAAPEKPAYTPPPRREKLPEAQTPLLSDALKAERTLLALLSAGLIGAETVDAASFSPGPSRQIAEALLRGERPAALLERCEDEDMRRTMLAVFSEDTRVREDEALRVAADCLEQMRRGWIEERIRTLTADLSNAQGHDKLMILQEIKALGDEKSRLRTGRKE</sequence>
<keyword evidence="10 12" id="KW-0238">DNA-binding</keyword>
<keyword evidence="3 12" id="KW-0808">Transferase</keyword>
<reference evidence="16" key="1">
    <citation type="submission" date="2020-10" db="EMBL/GenBank/DDBJ databases">
        <authorList>
            <person name="Gilroy R."/>
        </authorList>
    </citation>
    <scope>NUCLEOTIDE SEQUENCE</scope>
    <source>
        <strain evidence="16">ChiHile30-977</strain>
    </source>
</reference>
<dbReference type="InterPro" id="IPR036977">
    <property type="entry name" value="DNA_primase_Znf_CHC2"/>
</dbReference>
<protein>
    <recommendedName>
        <fullName evidence="12 13">DNA primase</fullName>
        <ecNumber evidence="12">2.7.7.101</ecNumber>
    </recommendedName>
</protein>
<dbReference type="Gene3D" id="3.90.580.10">
    <property type="entry name" value="Zinc finger, CHC2-type domain"/>
    <property type="match status" value="1"/>
</dbReference>
<dbReference type="Pfam" id="PF01807">
    <property type="entry name" value="Zn_ribbon_DnaG"/>
    <property type="match status" value="1"/>
</dbReference>
<evidence type="ECO:0000256" key="10">
    <source>
        <dbReference type="ARBA" id="ARBA00023125"/>
    </source>
</evidence>
<dbReference type="PIRSF" id="PIRSF002811">
    <property type="entry name" value="DnaG"/>
    <property type="match status" value="1"/>
</dbReference>
<keyword evidence="2 12" id="KW-0639">Primosome</keyword>
<gene>
    <name evidence="12" type="primary">dnaG</name>
    <name evidence="16" type="ORF">IAA66_11050</name>
</gene>
<evidence type="ECO:0000256" key="5">
    <source>
        <dbReference type="ARBA" id="ARBA00022705"/>
    </source>
</evidence>
<dbReference type="AlphaFoldDB" id="A0A9D0YXV1"/>
<evidence type="ECO:0000313" key="16">
    <source>
        <dbReference type="EMBL" id="HIQ64097.1"/>
    </source>
</evidence>
<dbReference type="SUPFAM" id="SSF57783">
    <property type="entry name" value="Zinc beta-ribbon"/>
    <property type="match status" value="1"/>
</dbReference>
<dbReference type="GO" id="GO:0006269">
    <property type="term" value="P:DNA replication, synthesis of primer"/>
    <property type="evidence" value="ECO:0007669"/>
    <property type="project" value="UniProtKB-UniRule"/>
</dbReference>
<keyword evidence="5 12" id="KW-0235">DNA replication</keyword>
<evidence type="ECO:0000256" key="4">
    <source>
        <dbReference type="ARBA" id="ARBA00022695"/>
    </source>
</evidence>
<dbReference type="Proteomes" id="UP000886819">
    <property type="component" value="Unassembled WGS sequence"/>
</dbReference>
<evidence type="ECO:0000256" key="14">
    <source>
        <dbReference type="PIRSR" id="PIRSR002811-1"/>
    </source>
</evidence>
<keyword evidence="11 12" id="KW-0804">Transcription</keyword>
<comment type="subunit">
    <text evidence="12">Monomer. Interacts with DnaB.</text>
</comment>
<dbReference type="PANTHER" id="PTHR30313:SF2">
    <property type="entry name" value="DNA PRIMASE"/>
    <property type="match status" value="1"/>
</dbReference>
<dbReference type="InterPro" id="IPR050219">
    <property type="entry name" value="DnaG_primase"/>
</dbReference>
<dbReference type="InterPro" id="IPR006171">
    <property type="entry name" value="TOPRIM_dom"/>
</dbReference>
<dbReference type="Pfam" id="PF08275">
    <property type="entry name" value="DNAG_N"/>
    <property type="match status" value="1"/>
</dbReference>
<comment type="domain">
    <text evidence="12">Contains an N-terminal zinc-binding domain, a central core domain that contains the primase activity, and a C-terminal DnaB-binding domain.</text>
</comment>
<dbReference type="GO" id="GO:0005737">
    <property type="term" value="C:cytoplasm"/>
    <property type="evidence" value="ECO:0007669"/>
    <property type="project" value="TreeGrafter"/>
</dbReference>
<dbReference type="EMBL" id="DVFI01000151">
    <property type="protein sequence ID" value="HIQ64097.1"/>
    <property type="molecule type" value="Genomic_DNA"/>
</dbReference>